<reference evidence="1 2" key="1">
    <citation type="submission" date="2018-08" db="EMBL/GenBank/DDBJ databases">
        <title>A genome reference for cultivated species of the human gut microbiota.</title>
        <authorList>
            <person name="Zou Y."/>
            <person name="Xue W."/>
            <person name="Luo G."/>
        </authorList>
    </citation>
    <scope>NUCLEOTIDE SEQUENCE [LARGE SCALE GENOMIC DNA]</scope>
    <source>
        <strain evidence="1 2">AF26-20BH</strain>
    </source>
</reference>
<dbReference type="InterPro" id="IPR032710">
    <property type="entry name" value="NTF2-like_dom_sf"/>
</dbReference>
<name>A0A412DEA3_BACSE</name>
<dbReference type="RefSeq" id="WP_117904662.1">
    <property type="nucleotide sequence ID" value="NZ_JADNPL010000034.1"/>
</dbReference>
<dbReference type="Gene3D" id="3.10.450.50">
    <property type="match status" value="1"/>
</dbReference>
<dbReference type="Proteomes" id="UP000283310">
    <property type="component" value="Unassembled WGS sequence"/>
</dbReference>
<dbReference type="GO" id="GO:0030638">
    <property type="term" value="P:polyketide metabolic process"/>
    <property type="evidence" value="ECO:0007669"/>
    <property type="project" value="InterPro"/>
</dbReference>
<dbReference type="AlphaFoldDB" id="A0A412DEA3"/>
<accession>A0A412DEA3</accession>
<organism evidence="1 2">
    <name type="scientific">Bacteroides stercoris</name>
    <dbReference type="NCBI Taxonomy" id="46506"/>
    <lineage>
        <taxon>Bacteria</taxon>
        <taxon>Pseudomonadati</taxon>
        <taxon>Bacteroidota</taxon>
        <taxon>Bacteroidia</taxon>
        <taxon>Bacteroidales</taxon>
        <taxon>Bacteroidaceae</taxon>
        <taxon>Bacteroides</taxon>
    </lineage>
</organism>
<evidence type="ECO:0000313" key="2">
    <source>
        <dbReference type="Proteomes" id="UP000283310"/>
    </source>
</evidence>
<protein>
    <submittedName>
        <fullName evidence="1">Ester cyclase</fullName>
    </submittedName>
</protein>
<comment type="caution">
    <text evidence="1">The sequence shown here is derived from an EMBL/GenBank/DDBJ whole genome shotgun (WGS) entry which is preliminary data.</text>
</comment>
<dbReference type="PANTHER" id="PTHR38436">
    <property type="entry name" value="POLYKETIDE CYCLASE SNOAL-LIKE DOMAIN"/>
    <property type="match status" value="1"/>
</dbReference>
<proteinExistence type="predicted"/>
<gene>
    <name evidence="1" type="ORF">DWY65_14400</name>
</gene>
<dbReference type="PANTHER" id="PTHR38436:SF1">
    <property type="entry name" value="ESTER CYCLASE"/>
    <property type="match status" value="1"/>
</dbReference>
<dbReference type="EMBL" id="QRTW01000035">
    <property type="protein sequence ID" value="RGR09991.1"/>
    <property type="molecule type" value="Genomic_DNA"/>
</dbReference>
<dbReference type="Pfam" id="PF07366">
    <property type="entry name" value="SnoaL"/>
    <property type="match status" value="1"/>
</dbReference>
<dbReference type="InterPro" id="IPR009959">
    <property type="entry name" value="Cyclase_SnoaL-like"/>
</dbReference>
<dbReference type="SUPFAM" id="SSF54427">
    <property type="entry name" value="NTF2-like"/>
    <property type="match status" value="1"/>
</dbReference>
<sequence length="139" mass="15882">MKITEVNKKIVQRFYELVEQENYAEAKKLCHKDFVFYFQMDTPIYGADGFVESERKNFSAFGHFTMKIHNLLAEGNKVAAYLIFEGQHNKAPLMGVSPSGKNIRFSLFMLLTLKDGLIIEKRAHFDRTDILAQASGVKG</sequence>
<evidence type="ECO:0000313" key="1">
    <source>
        <dbReference type="EMBL" id="RGR09991.1"/>
    </source>
</evidence>